<dbReference type="GO" id="GO:0016020">
    <property type="term" value="C:membrane"/>
    <property type="evidence" value="ECO:0007669"/>
    <property type="project" value="TreeGrafter"/>
</dbReference>
<dbReference type="STRING" id="906689.A0A2I0X9A8"/>
<comment type="caution">
    <text evidence="4">Lacks conserved residue(s) required for the propagation of feature annotation.</text>
</comment>
<dbReference type="Proteomes" id="UP000233837">
    <property type="component" value="Unassembled WGS sequence"/>
</dbReference>
<evidence type="ECO:0000313" key="6">
    <source>
        <dbReference type="EMBL" id="PKU84508.1"/>
    </source>
</evidence>
<dbReference type="Gene3D" id="1.20.58.530">
    <property type="match status" value="1"/>
</dbReference>
<dbReference type="SUPFAM" id="SSF52540">
    <property type="entry name" value="P-loop containing nucleoside triphosphate hydrolases"/>
    <property type="match status" value="1"/>
</dbReference>
<dbReference type="InterPro" id="IPR027417">
    <property type="entry name" value="P-loop_NTPase"/>
</dbReference>
<dbReference type="GO" id="GO:0051015">
    <property type="term" value="F:actin filament binding"/>
    <property type="evidence" value="ECO:0007669"/>
    <property type="project" value="TreeGrafter"/>
</dbReference>
<keyword evidence="1" id="KW-0547">Nucleotide-binding</keyword>
<evidence type="ECO:0000256" key="1">
    <source>
        <dbReference type="ARBA" id="ARBA00022741"/>
    </source>
</evidence>
<dbReference type="GO" id="GO:0007015">
    <property type="term" value="P:actin filament organization"/>
    <property type="evidence" value="ECO:0007669"/>
    <property type="project" value="TreeGrafter"/>
</dbReference>
<evidence type="ECO:0000256" key="4">
    <source>
        <dbReference type="PROSITE-ProRule" id="PRU00782"/>
    </source>
</evidence>
<dbReference type="GO" id="GO:0016459">
    <property type="term" value="C:myosin complex"/>
    <property type="evidence" value="ECO:0007669"/>
    <property type="project" value="UniProtKB-KW"/>
</dbReference>
<keyword evidence="3 4" id="KW-0009">Actin-binding</keyword>
<evidence type="ECO:0000256" key="3">
    <source>
        <dbReference type="ARBA" id="ARBA00023203"/>
    </source>
</evidence>
<keyword evidence="6" id="KW-0413">Isomerase</keyword>
<dbReference type="GO" id="GO:0005524">
    <property type="term" value="F:ATP binding"/>
    <property type="evidence" value="ECO:0007669"/>
    <property type="project" value="UniProtKB-KW"/>
</dbReference>
<reference evidence="6 7" key="1">
    <citation type="journal article" date="2016" name="Sci. Rep.">
        <title>The Dendrobium catenatum Lindl. genome sequence provides insights into polysaccharide synthase, floral development and adaptive evolution.</title>
        <authorList>
            <person name="Zhang G.Q."/>
            <person name="Xu Q."/>
            <person name="Bian C."/>
            <person name="Tsai W.C."/>
            <person name="Yeh C.M."/>
            <person name="Liu K.W."/>
            <person name="Yoshida K."/>
            <person name="Zhang L.S."/>
            <person name="Chang S.B."/>
            <person name="Chen F."/>
            <person name="Shi Y."/>
            <person name="Su Y.Y."/>
            <person name="Zhang Y.Q."/>
            <person name="Chen L.J."/>
            <person name="Yin Y."/>
            <person name="Lin M."/>
            <person name="Huang H."/>
            <person name="Deng H."/>
            <person name="Wang Z.W."/>
            <person name="Zhu S.L."/>
            <person name="Zhao X."/>
            <person name="Deng C."/>
            <person name="Niu S.C."/>
            <person name="Huang J."/>
            <person name="Wang M."/>
            <person name="Liu G.H."/>
            <person name="Yang H.J."/>
            <person name="Xiao X.J."/>
            <person name="Hsiao Y.Y."/>
            <person name="Wu W.L."/>
            <person name="Chen Y.Y."/>
            <person name="Mitsuda N."/>
            <person name="Ohme-Takagi M."/>
            <person name="Luo Y.B."/>
            <person name="Van de Peer Y."/>
            <person name="Liu Z.J."/>
        </authorList>
    </citation>
    <scope>NUCLEOTIDE SEQUENCE [LARGE SCALE GENOMIC DNA]</scope>
    <source>
        <tissue evidence="6">The whole plant</tissue>
    </source>
</reference>
<dbReference type="EMBL" id="KZ502052">
    <property type="protein sequence ID" value="PKU84508.1"/>
    <property type="molecule type" value="Genomic_DNA"/>
</dbReference>
<accession>A0A2I0X9A8</accession>
<sequence length="234" mass="26709">MAIKFQKHLSSNPCFKVGKDGAFKILHYAGEVVYDTSGFLKKSGDPFYSDLVQLLQSYSCQLLRTFTSHMLNQSQRSTSPQRLNGADSQKQSVGTKFKAQLFRLMQRLENTTPHFIRCIKPNRKFHFCVALIIIRKMVVEKGLDLLIVCSFGVENTSQALERPVLHCKLALHKQAMRKANALHCFTPKGTNHGTKRLQANFRSRCVLENHFEAHLDNSMHGTAEHGQYMPRLCR</sequence>
<keyword evidence="4" id="KW-0505">Motor protein</keyword>
<protein>
    <submittedName>
        <fullName evidence="6">DNA topoisomerase III</fullName>
    </submittedName>
</protein>
<dbReference type="InterPro" id="IPR001609">
    <property type="entry name" value="Myosin_head_motor_dom-like"/>
</dbReference>
<feature type="domain" description="Myosin motor" evidence="5">
    <location>
        <begin position="1"/>
        <end position="122"/>
    </location>
</feature>
<evidence type="ECO:0000256" key="2">
    <source>
        <dbReference type="ARBA" id="ARBA00022840"/>
    </source>
</evidence>
<dbReference type="GO" id="GO:0000146">
    <property type="term" value="F:microfilament motor activity"/>
    <property type="evidence" value="ECO:0007669"/>
    <property type="project" value="TreeGrafter"/>
</dbReference>
<name>A0A2I0X9A8_9ASPA</name>
<gene>
    <name evidence="6" type="ORF">MA16_Dca003021</name>
</gene>
<dbReference type="PANTHER" id="PTHR13140">
    <property type="entry name" value="MYOSIN"/>
    <property type="match status" value="1"/>
</dbReference>
<keyword evidence="4" id="KW-0518">Myosin</keyword>
<evidence type="ECO:0000259" key="5">
    <source>
        <dbReference type="PROSITE" id="PS51456"/>
    </source>
</evidence>
<reference evidence="6 7" key="2">
    <citation type="journal article" date="2017" name="Nature">
        <title>The Apostasia genome and the evolution of orchids.</title>
        <authorList>
            <person name="Zhang G.Q."/>
            <person name="Liu K.W."/>
            <person name="Li Z."/>
            <person name="Lohaus R."/>
            <person name="Hsiao Y.Y."/>
            <person name="Niu S.C."/>
            <person name="Wang J.Y."/>
            <person name="Lin Y.C."/>
            <person name="Xu Q."/>
            <person name="Chen L.J."/>
            <person name="Yoshida K."/>
            <person name="Fujiwara S."/>
            <person name="Wang Z.W."/>
            <person name="Zhang Y.Q."/>
            <person name="Mitsuda N."/>
            <person name="Wang M."/>
            <person name="Liu G.H."/>
            <person name="Pecoraro L."/>
            <person name="Huang H.X."/>
            <person name="Xiao X.J."/>
            <person name="Lin M."/>
            <person name="Wu X.Y."/>
            <person name="Wu W.L."/>
            <person name="Chen Y.Y."/>
            <person name="Chang S.B."/>
            <person name="Sakamoto S."/>
            <person name="Ohme-Takagi M."/>
            <person name="Yagi M."/>
            <person name="Zeng S.J."/>
            <person name="Shen C.Y."/>
            <person name="Yeh C.M."/>
            <person name="Luo Y.B."/>
            <person name="Tsai W.C."/>
            <person name="Van de Peer Y."/>
            <person name="Liu Z.J."/>
        </authorList>
    </citation>
    <scope>NUCLEOTIDE SEQUENCE [LARGE SCALE GENOMIC DNA]</scope>
    <source>
        <tissue evidence="6">The whole plant</tissue>
    </source>
</reference>
<dbReference type="PANTHER" id="PTHR13140:SF706">
    <property type="entry name" value="DILUTE CLASS UNCONVENTIONAL MYOSIN, ISOFORM C"/>
    <property type="match status" value="1"/>
</dbReference>
<keyword evidence="2" id="KW-0067">ATP-binding</keyword>
<dbReference type="AlphaFoldDB" id="A0A2I0X9A8"/>
<comment type="similarity">
    <text evidence="4">Belongs to the TRAFAC class myosin-kinesin ATPase superfamily. Myosin family.</text>
</comment>
<evidence type="ECO:0000313" key="7">
    <source>
        <dbReference type="Proteomes" id="UP000233837"/>
    </source>
</evidence>
<dbReference type="PROSITE" id="PS51456">
    <property type="entry name" value="MYOSIN_MOTOR"/>
    <property type="match status" value="1"/>
</dbReference>
<proteinExistence type="inferred from homology"/>
<dbReference type="GO" id="GO:0005737">
    <property type="term" value="C:cytoplasm"/>
    <property type="evidence" value="ECO:0007669"/>
    <property type="project" value="TreeGrafter"/>
</dbReference>
<keyword evidence="7" id="KW-1185">Reference proteome</keyword>
<organism evidence="6 7">
    <name type="scientific">Dendrobium catenatum</name>
    <dbReference type="NCBI Taxonomy" id="906689"/>
    <lineage>
        <taxon>Eukaryota</taxon>
        <taxon>Viridiplantae</taxon>
        <taxon>Streptophyta</taxon>
        <taxon>Embryophyta</taxon>
        <taxon>Tracheophyta</taxon>
        <taxon>Spermatophyta</taxon>
        <taxon>Magnoliopsida</taxon>
        <taxon>Liliopsida</taxon>
        <taxon>Asparagales</taxon>
        <taxon>Orchidaceae</taxon>
        <taxon>Epidendroideae</taxon>
        <taxon>Malaxideae</taxon>
        <taxon>Dendrobiinae</taxon>
        <taxon>Dendrobium</taxon>
    </lineage>
</organism>
<dbReference type="Pfam" id="PF00063">
    <property type="entry name" value="Myosin_head"/>
    <property type="match status" value="1"/>
</dbReference>